<protein>
    <recommendedName>
        <fullName evidence="2">Ice-binding protein C-terminal domain-containing protein</fullName>
    </recommendedName>
</protein>
<organism evidence="3 4">
    <name type="scientific">Noviherbaspirillum aridicola</name>
    <dbReference type="NCBI Taxonomy" id="2849687"/>
    <lineage>
        <taxon>Bacteria</taxon>
        <taxon>Pseudomonadati</taxon>
        <taxon>Pseudomonadota</taxon>
        <taxon>Betaproteobacteria</taxon>
        <taxon>Burkholderiales</taxon>
        <taxon>Oxalobacteraceae</taxon>
        <taxon>Noviherbaspirillum</taxon>
    </lineage>
</organism>
<dbReference type="EMBL" id="BPMK01000010">
    <property type="protein sequence ID" value="GIZ52499.1"/>
    <property type="molecule type" value="Genomic_DNA"/>
</dbReference>
<name>A0ABQ4Q5L7_9BURK</name>
<accession>A0ABQ4Q5L7</accession>
<feature type="domain" description="Ice-binding protein C-terminal" evidence="2">
    <location>
        <begin position="151"/>
        <end position="174"/>
    </location>
</feature>
<gene>
    <name evidence="3" type="ORF">NCCP691_25130</name>
</gene>
<proteinExistence type="predicted"/>
<dbReference type="Proteomes" id="UP000887222">
    <property type="component" value="Unassembled WGS sequence"/>
</dbReference>
<dbReference type="NCBIfam" id="NF038126">
    <property type="entry name" value="PEP_CTERM_FxDxF"/>
    <property type="match status" value="1"/>
</dbReference>
<feature type="chain" id="PRO_5045040657" description="Ice-binding protein C-terminal domain-containing protein" evidence="1">
    <location>
        <begin position="26"/>
        <end position="182"/>
    </location>
</feature>
<comment type="caution">
    <text evidence="3">The sequence shown here is derived from an EMBL/GenBank/DDBJ whole genome shotgun (WGS) entry which is preliminary data.</text>
</comment>
<dbReference type="NCBIfam" id="TIGR02595">
    <property type="entry name" value="PEP_CTERM"/>
    <property type="match status" value="1"/>
</dbReference>
<reference evidence="3 4" key="1">
    <citation type="journal article" date="2022" name="Int. J. Syst. Evol. Microbiol.">
        <title>Noviherbaspirillum aridicola sp. nov., isolated from an arid soil in Pakistan.</title>
        <authorList>
            <person name="Khan I.U."/>
            <person name="Saqib M."/>
            <person name="Amin A."/>
            <person name="Hussain F."/>
            <person name="Li L."/>
            <person name="Liu Y.H."/>
            <person name="Fang B.Z."/>
            <person name="Ahmed I."/>
            <person name="Li W.J."/>
        </authorList>
    </citation>
    <scope>NUCLEOTIDE SEQUENCE [LARGE SCALE GENOMIC DNA]</scope>
    <source>
        <strain evidence="3 4">NCCP-691</strain>
    </source>
</reference>
<dbReference type="InterPro" id="IPR013424">
    <property type="entry name" value="Ice-binding_C"/>
</dbReference>
<sequence length="182" mass="18948">MHILHNFARAVLATSIAMTASTAGAVTTFDQSNLNFSVDQGFSATIDAIVTSTYSVKNNIERSGFDLTGFKLINALTNAEVVLGAPTAGYPITTTRTAGRNTFSDTKDSWSLASTALSSGSYRFVVSGTGTQGFSGSYNLNLTALPPVSSPVPEPSTYAMLLLGLGVLAFASRRGGASRHPV</sequence>
<keyword evidence="4" id="KW-1185">Reference proteome</keyword>
<dbReference type="Pfam" id="PF07589">
    <property type="entry name" value="PEP-CTERM"/>
    <property type="match status" value="1"/>
</dbReference>
<keyword evidence="1" id="KW-0732">Signal</keyword>
<evidence type="ECO:0000313" key="3">
    <source>
        <dbReference type="EMBL" id="GIZ52499.1"/>
    </source>
</evidence>
<dbReference type="RefSeq" id="WP_220808846.1">
    <property type="nucleotide sequence ID" value="NZ_BPMK01000010.1"/>
</dbReference>
<evidence type="ECO:0000256" key="1">
    <source>
        <dbReference type="SAM" id="SignalP"/>
    </source>
</evidence>
<evidence type="ECO:0000313" key="4">
    <source>
        <dbReference type="Proteomes" id="UP000887222"/>
    </source>
</evidence>
<feature type="signal peptide" evidence="1">
    <location>
        <begin position="1"/>
        <end position="25"/>
    </location>
</feature>
<evidence type="ECO:0000259" key="2">
    <source>
        <dbReference type="Pfam" id="PF07589"/>
    </source>
</evidence>